<sequence length="342" mass="37996">MVAANTQIADIERVFVATMRAPTNRNEMRFSSERADRLHFADIDVSVPKQRKVGKLIGPTDVPDPSREFGAVRVDSFDDETAFVEAINREMLKRPPKERVAFVFVHGYNTKFGESVYRHAQLRKDYNVRAVPVTYSWPSAGKLQGYLYDRDSAQYARDGLIRTLKLLQRSKARSTFIVAHSMGTLLTMETLRQASISGDKQLLRSVGALVLAAPDIDNDVFKEQVGKIDPLPDPFVMFVSSKDQALRASQLVRRGTPRVGEGEEIATWQSLGITVVDLSNVPDGGLTKHGVYASSPTLIRIIQDEGLNLAMLGQDRSDYPQAQAADSGARFAENVVHFPTNE</sequence>
<dbReference type="InterPro" id="IPR010297">
    <property type="entry name" value="DUF900_hydrolase"/>
</dbReference>
<dbReference type="EMBL" id="JAPJZH010000002">
    <property type="protein sequence ID" value="MDA4844683.1"/>
    <property type="molecule type" value="Genomic_DNA"/>
</dbReference>
<reference evidence="1" key="1">
    <citation type="submission" date="2022-11" db="EMBL/GenBank/DDBJ databases">
        <title>Hoeflea poritis sp. nov., isolated from scleractinian coral Porites lutea.</title>
        <authorList>
            <person name="Zhang G."/>
            <person name="Wei Q."/>
            <person name="Cai L."/>
        </authorList>
    </citation>
    <scope>NUCLEOTIDE SEQUENCE</scope>
    <source>
        <strain evidence="1">E7-10</strain>
    </source>
</reference>
<dbReference type="Gene3D" id="3.40.50.1820">
    <property type="entry name" value="alpha/beta hydrolase"/>
    <property type="match status" value="1"/>
</dbReference>
<gene>
    <name evidence="1" type="ORF">OOZ53_04940</name>
</gene>
<dbReference type="Pfam" id="PF05990">
    <property type="entry name" value="DUF900"/>
    <property type="match status" value="1"/>
</dbReference>
<accession>A0ABT4VIZ7</accession>
<dbReference type="InterPro" id="IPR014586">
    <property type="entry name" value="UCP033909"/>
</dbReference>
<protein>
    <submittedName>
        <fullName evidence="1">Alpha/beta fold hydrolase</fullName>
    </submittedName>
</protein>
<dbReference type="SUPFAM" id="SSF53474">
    <property type="entry name" value="alpha/beta-Hydrolases"/>
    <property type="match status" value="1"/>
</dbReference>
<dbReference type="Proteomes" id="UP001148313">
    <property type="component" value="Unassembled WGS sequence"/>
</dbReference>
<comment type="caution">
    <text evidence="1">The sequence shown here is derived from an EMBL/GenBank/DDBJ whole genome shotgun (WGS) entry which is preliminary data.</text>
</comment>
<evidence type="ECO:0000313" key="2">
    <source>
        <dbReference type="Proteomes" id="UP001148313"/>
    </source>
</evidence>
<dbReference type="PIRSF" id="PIRSF033909">
    <property type="entry name" value="UCP033909"/>
    <property type="match status" value="1"/>
</dbReference>
<dbReference type="PANTHER" id="PTHR36513">
    <property type="entry name" value="ABC TRANSMEMBRANE TYPE-1 DOMAIN-CONTAINING PROTEIN"/>
    <property type="match status" value="1"/>
</dbReference>
<keyword evidence="1" id="KW-0378">Hydrolase</keyword>
<evidence type="ECO:0000313" key="1">
    <source>
        <dbReference type="EMBL" id="MDA4844683.1"/>
    </source>
</evidence>
<keyword evidence="2" id="KW-1185">Reference proteome</keyword>
<dbReference type="PANTHER" id="PTHR36513:SF1">
    <property type="entry name" value="TRANSMEMBRANE PROTEIN"/>
    <property type="match status" value="1"/>
</dbReference>
<dbReference type="GO" id="GO:0016787">
    <property type="term" value="F:hydrolase activity"/>
    <property type="evidence" value="ECO:0007669"/>
    <property type="project" value="UniProtKB-KW"/>
</dbReference>
<organism evidence="1 2">
    <name type="scientific">Hoeflea poritis</name>
    <dbReference type="NCBI Taxonomy" id="2993659"/>
    <lineage>
        <taxon>Bacteria</taxon>
        <taxon>Pseudomonadati</taxon>
        <taxon>Pseudomonadota</taxon>
        <taxon>Alphaproteobacteria</taxon>
        <taxon>Hyphomicrobiales</taxon>
        <taxon>Rhizobiaceae</taxon>
        <taxon>Hoeflea</taxon>
    </lineage>
</organism>
<dbReference type="RefSeq" id="WP_271088212.1">
    <property type="nucleotide sequence ID" value="NZ_JAPJZH010000002.1"/>
</dbReference>
<proteinExistence type="predicted"/>
<dbReference type="InterPro" id="IPR029058">
    <property type="entry name" value="AB_hydrolase_fold"/>
</dbReference>
<name>A0ABT4VIZ7_9HYPH</name>